<dbReference type="PANTHER" id="PTHR21174">
    <property type="match status" value="1"/>
</dbReference>
<comment type="caution">
    <text evidence="2">The sequence shown here is derived from an EMBL/GenBank/DDBJ whole genome shotgun (WGS) entry which is preliminary data.</text>
</comment>
<accession>A0A4Q9KC58</accession>
<evidence type="ECO:0000313" key="3">
    <source>
        <dbReference type="Proteomes" id="UP000292373"/>
    </source>
</evidence>
<dbReference type="AlphaFoldDB" id="A0A4Q9KC58"/>
<dbReference type="Pfam" id="PF13223">
    <property type="entry name" value="DUF4031"/>
    <property type="match status" value="1"/>
</dbReference>
<dbReference type="OrthoDB" id="9808993at2"/>
<keyword evidence="3" id="KW-1185">Reference proteome</keyword>
<protein>
    <submittedName>
        <fullName evidence="2">DUF4031 domain-containing protein</fullName>
    </submittedName>
</protein>
<dbReference type="EMBL" id="SDMQ01000012">
    <property type="protein sequence ID" value="TBT83365.1"/>
    <property type="molecule type" value="Genomic_DNA"/>
</dbReference>
<evidence type="ECO:0000313" key="2">
    <source>
        <dbReference type="EMBL" id="TBT83365.1"/>
    </source>
</evidence>
<organism evidence="2 3">
    <name type="scientific">Propioniciclava sinopodophylli</name>
    <dbReference type="NCBI Taxonomy" id="1837344"/>
    <lineage>
        <taxon>Bacteria</taxon>
        <taxon>Bacillati</taxon>
        <taxon>Actinomycetota</taxon>
        <taxon>Actinomycetes</taxon>
        <taxon>Propionibacteriales</taxon>
        <taxon>Propionibacteriaceae</taxon>
        <taxon>Propioniciclava</taxon>
    </lineage>
</organism>
<evidence type="ECO:0000259" key="1">
    <source>
        <dbReference type="Pfam" id="PF13223"/>
    </source>
</evidence>
<proteinExistence type="predicted"/>
<gene>
    <name evidence="2" type="ORF">ET989_11805</name>
</gene>
<dbReference type="PANTHER" id="PTHR21174:SF0">
    <property type="entry name" value="HD PHOSPHOHYDROLASE FAMILY PROTEIN-RELATED"/>
    <property type="match status" value="1"/>
</dbReference>
<dbReference type="InterPro" id="IPR025109">
    <property type="entry name" value="DUF4031"/>
</dbReference>
<dbReference type="Proteomes" id="UP000292373">
    <property type="component" value="Unassembled WGS sequence"/>
</dbReference>
<feature type="domain" description="DUF4031" evidence="1">
    <location>
        <begin position="2"/>
        <end position="76"/>
    </location>
</feature>
<dbReference type="InterPro" id="IPR009218">
    <property type="entry name" value="HD_phosphohydro"/>
</dbReference>
<dbReference type="SUPFAM" id="SSF109604">
    <property type="entry name" value="HD-domain/PDEase-like"/>
    <property type="match status" value="1"/>
</dbReference>
<reference evidence="2 3" key="1">
    <citation type="submission" date="2019-01" db="EMBL/GenBank/DDBJ databases">
        <title>Lactibacter flavus gen. nov., sp. nov., a novel bacterium of the family Propionibacteriaceae isolated from raw milk and dairy products.</title>
        <authorList>
            <person name="Huptas C."/>
            <person name="Wenning M."/>
            <person name="Breitenwieser F."/>
            <person name="Doll E."/>
            <person name="Von Neubeck M."/>
            <person name="Busse H.-J."/>
            <person name="Scherer S."/>
        </authorList>
    </citation>
    <scope>NUCLEOTIDE SEQUENCE [LARGE SCALE GENOMIC DNA]</scope>
    <source>
        <strain evidence="2 3">KCTC 33808</strain>
    </source>
</reference>
<name>A0A4Q9KC58_9ACTN</name>
<dbReference type="RefSeq" id="WP_131169209.1">
    <property type="nucleotide sequence ID" value="NZ_SDMQ01000012.1"/>
</dbReference>
<dbReference type="Gene3D" id="1.10.3210.10">
    <property type="entry name" value="Hypothetical protein af1432"/>
    <property type="match status" value="1"/>
</dbReference>
<sequence>MILIDEPVWPAHGTVWGHVVSDASLEELHAFARRVGLPARAFDHDHYDYPLARQRDLVVEGAAQVPSTELVRRLVASGLRVRPAHRTPSRAQACDHVRAAWPLPRMDWLREELIGRWGEEHRRYHDLRHLASCLLALGALGCTDRVVHLAAWFHDAVWHGDAGEDEEASAVLAEQRLAGVLPAGEVAEVARLVRLTSTHDPAPGDHRGAALVDADLATLGALPGRYHVYARDIRLEFDHLDADTFAGGRAQVLRRLLALDPLYRTPTGDQLWAQQAKANMEAELASLSG</sequence>